<keyword evidence="3 6" id="KW-0812">Transmembrane</keyword>
<dbReference type="AlphaFoldDB" id="A0A6J1DZY8"/>
<dbReference type="SUPFAM" id="SSF103473">
    <property type="entry name" value="MFS general substrate transporter"/>
    <property type="match status" value="1"/>
</dbReference>
<comment type="similarity">
    <text evidence="2">Belongs to the major facilitator superfamily. Proton-dependent oligopeptide transporter (POT/PTR) (TC 2.A.17) family.</text>
</comment>
<reference evidence="8" key="1">
    <citation type="submission" date="2025-08" db="UniProtKB">
        <authorList>
            <consortium name="RefSeq"/>
        </authorList>
    </citation>
    <scope>IDENTIFICATION</scope>
    <source>
        <strain evidence="8">OHB3-1</strain>
    </source>
</reference>
<name>A0A6J1DZY8_MOMCH</name>
<keyword evidence="7" id="KW-1185">Reference proteome</keyword>
<evidence type="ECO:0000313" key="7">
    <source>
        <dbReference type="Proteomes" id="UP000504603"/>
    </source>
</evidence>
<evidence type="ECO:0000256" key="1">
    <source>
        <dbReference type="ARBA" id="ARBA00004141"/>
    </source>
</evidence>
<dbReference type="CDD" id="cd17414">
    <property type="entry name" value="MFS_NPF4"/>
    <property type="match status" value="1"/>
</dbReference>
<evidence type="ECO:0000256" key="5">
    <source>
        <dbReference type="ARBA" id="ARBA00023136"/>
    </source>
</evidence>
<keyword evidence="4 6" id="KW-1133">Transmembrane helix</keyword>
<evidence type="ECO:0000256" key="4">
    <source>
        <dbReference type="ARBA" id="ARBA00022989"/>
    </source>
</evidence>
<dbReference type="Pfam" id="PF00854">
    <property type="entry name" value="PTR2"/>
    <property type="match status" value="1"/>
</dbReference>
<dbReference type="KEGG" id="mcha:111024644"/>
<feature type="transmembrane region" description="Helical" evidence="6">
    <location>
        <begin position="387"/>
        <end position="404"/>
    </location>
</feature>
<gene>
    <name evidence="8" type="primary">LOC111024644</name>
</gene>
<dbReference type="Proteomes" id="UP000504603">
    <property type="component" value="Unplaced"/>
</dbReference>
<dbReference type="Gene3D" id="1.20.1250.20">
    <property type="entry name" value="MFS general substrate transporter like domains"/>
    <property type="match status" value="1"/>
</dbReference>
<feature type="transmembrane region" description="Helical" evidence="6">
    <location>
        <begin position="97"/>
        <end position="117"/>
    </location>
</feature>
<proteinExistence type="inferred from homology"/>
<feature type="transmembrane region" description="Helical" evidence="6">
    <location>
        <begin position="512"/>
        <end position="530"/>
    </location>
</feature>
<feature type="transmembrane region" description="Helical" evidence="6">
    <location>
        <begin position="28"/>
        <end position="49"/>
    </location>
</feature>
<dbReference type="InterPro" id="IPR000109">
    <property type="entry name" value="POT_fam"/>
</dbReference>
<keyword evidence="5 6" id="KW-0472">Membrane</keyword>
<feature type="transmembrane region" description="Helical" evidence="6">
    <location>
        <begin position="69"/>
        <end position="90"/>
    </location>
</feature>
<accession>A0A6J1DZY8</accession>
<dbReference type="PANTHER" id="PTHR11654">
    <property type="entry name" value="OLIGOPEPTIDE TRANSPORTER-RELATED"/>
    <property type="match status" value="1"/>
</dbReference>
<evidence type="ECO:0000256" key="3">
    <source>
        <dbReference type="ARBA" id="ARBA00022692"/>
    </source>
</evidence>
<organism evidence="7 8">
    <name type="scientific">Momordica charantia</name>
    <name type="common">Bitter gourd</name>
    <name type="synonym">Balsam pear</name>
    <dbReference type="NCBI Taxonomy" id="3673"/>
    <lineage>
        <taxon>Eukaryota</taxon>
        <taxon>Viridiplantae</taxon>
        <taxon>Streptophyta</taxon>
        <taxon>Embryophyta</taxon>
        <taxon>Tracheophyta</taxon>
        <taxon>Spermatophyta</taxon>
        <taxon>Magnoliopsida</taxon>
        <taxon>eudicotyledons</taxon>
        <taxon>Gunneridae</taxon>
        <taxon>Pentapetalae</taxon>
        <taxon>rosids</taxon>
        <taxon>fabids</taxon>
        <taxon>Cucurbitales</taxon>
        <taxon>Cucurbitaceae</taxon>
        <taxon>Momordiceae</taxon>
        <taxon>Momordica</taxon>
    </lineage>
</organism>
<dbReference type="RefSeq" id="XP_022158071.1">
    <property type="nucleotide sequence ID" value="XM_022302379.1"/>
</dbReference>
<feature type="transmembrane region" description="Helical" evidence="6">
    <location>
        <begin position="347"/>
        <end position="367"/>
    </location>
</feature>
<feature type="transmembrane region" description="Helical" evidence="6">
    <location>
        <begin position="145"/>
        <end position="166"/>
    </location>
</feature>
<dbReference type="InterPro" id="IPR036259">
    <property type="entry name" value="MFS_trans_sf"/>
</dbReference>
<feature type="transmembrane region" description="Helical" evidence="6">
    <location>
        <begin position="465"/>
        <end position="491"/>
    </location>
</feature>
<evidence type="ECO:0000313" key="8">
    <source>
        <dbReference type="RefSeq" id="XP_022158071.1"/>
    </source>
</evidence>
<dbReference type="GO" id="GO:0016020">
    <property type="term" value="C:membrane"/>
    <property type="evidence" value="ECO:0007669"/>
    <property type="project" value="UniProtKB-SubCell"/>
</dbReference>
<dbReference type="OrthoDB" id="8904098at2759"/>
<feature type="transmembrane region" description="Helical" evidence="6">
    <location>
        <begin position="425"/>
        <end position="445"/>
    </location>
</feature>
<sequence length="581" mass="63381">MKAAEESGRRWEGYVDWRKRVAVRGRHGGMAAAGFVLGVEILENLAFLANASNLVMYLRKYMGFSPEKSANHVTTFMATAFLLALLGGFLSDAFFTTYHVFLFSSLIEFLGLVILTVQAKVPSLKPVPCKATNGSSCREVGGGEAAMLFVGLYLVALGVGGIKGSLPAHGAEQFDEGTPQGRRRRSTFFNYFVFCLSCGALVAVTLVVWIEDNLGWEWGFGISTITIFLSIPLFLSGSTFYRNKIPTGSPLTTILKVLVAATLNRCCSNKSSTNAVASMSTSPSVTTTLELEEGQSNNNNPAETMSTALTPTKSLKFLNTAVEKQPFHPSLNCTNQQLEEVKTVLKVLPIFACTVMLNCCLAQLSTFSVQQASTMDTRIGSLKLPPASLPVFPVLFIIVLVPLYDHVLAPFARNLTNSESGISHLQRIGVGLLLSVLAMAVAALVETKRKDLAQNSTAEPLPLTFLWLAFQYLFLGSADLFTLAGLLEFFFTEAPTGMRSLATSLSWASLAVGYYLSSVIVTVVNGVTARSGHTPWLSGDNINHYHLDRFYWLMCTLTGLNFLHYLFWAVKYKYRSPAGNK</sequence>
<evidence type="ECO:0000256" key="2">
    <source>
        <dbReference type="ARBA" id="ARBA00005982"/>
    </source>
</evidence>
<comment type="subcellular location">
    <subcellularLocation>
        <location evidence="1">Membrane</location>
        <topology evidence="1">Multi-pass membrane protein</topology>
    </subcellularLocation>
</comment>
<feature type="transmembrane region" description="Helical" evidence="6">
    <location>
        <begin position="187"/>
        <end position="210"/>
    </location>
</feature>
<protein>
    <submittedName>
        <fullName evidence="8">Protein NRT1/ PTR FAMILY 4.6-like</fullName>
    </submittedName>
</protein>
<feature type="transmembrane region" description="Helical" evidence="6">
    <location>
        <begin position="550"/>
        <end position="570"/>
    </location>
</feature>
<dbReference type="GO" id="GO:0022857">
    <property type="term" value="F:transmembrane transporter activity"/>
    <property type="evidence" value="ECO:0007669"/>
    <property type="project" value="InterPro"/>
</dbReference>
<dbReference type="GeneID" id="111024644"/>
<evidence type="ECO:0000256" key="6">
    <source>
        <dbReference type="SAM" id="Phobius"/>
    </source>
</evidence>
<feature type="transmembrane region" description="Helical" evidence="6">
    <location>
        <begin position="216"/>
        <end position="235"/>
    </location>
</feature>